<sequence length="427" mass="48448">METNFSTVESSLSQQKTYALGLQQLDLGEWTFVTPTLLVLICLLGLAGNLCVIFILLHNSRKAKPSLIHSLILNLSVSDLLLLVFSVPFRVAAYSRSALTIGWFVCRTADWFTHTCMSVKSFTIATVSRSCFIYTRDPAKQVTIPQVTICAVLMSTWVVASVLPLPECFFTDAKQNDSSVKCLISIPFQAQEMMAIFVKLYPLFVYFIPFFIAFFYFWRAYGQCQRRGTKSQNLRNQMRSRRLTIMLLSVTVIFCIMWLPEWISWLWFWHQPQGGPSPPQALMTLAQVSMLSLSCINPFIFLLMSEEFQEGFKDIWKHFTSKKSLVVKDEDKNDVKDNGTLTPEVVQDSISSLDPVHEQPAADGSVEQSGSQQKLGSQDSKENPVLPDVEQFWNERDANPSDQNNDPVPWEHEEKDTGASDKPSTNM</sequence>
<evidence type="ECO:0000256" key="12">
    <source>
        <dbReference type="SAM" id="MobiDB-lite"/>
    </source>
</evidence>
<feature type="transmembrane region" description="Helical" evidence="13">
    <location>
        <begin position="71"/>
        <end position="91"/>
    </location>
</feature>
<evidence type="ECO:0000256" key="8">
    <source>
        <dbReference type="ARBA" id="ARBA00023170"/>
    </source>
</evidence>
<dbReference type="PRINTS" id="PR00237">
    <property type="entry name" value="GPCRRHODOPSN"/>
</dbReference>
<keyword evidence="3 13" id="KW-0812">Transmembrane</keyword>
<dbReference type="Gene3D" id="1.20.1070.10">
    <property type="entry name" value="Rhodopsin 7-helix transmembrane proteins"/>
    <property type="match status" value="1"/>
</dbReference>
<dbReference type="FunFam" id="1.20.1070.10:FF:000215">
    <property type="entry name" value="G protein-coupled receptor 151"/>
    <property type="match status" value="1"/>
</dbReference>
<keyword evidence="5" id="KW-0297">G-protein coupled receptor</keyword>
<feature type="transmembrane region" description="Helical" evidence="13">
    <location>
        <begin position="243"/>
        <end position="269"/>
    </location>
</feature>
<dbReference type="Pfam" id="PF00001">
    <property type="entry name" value="7tm_1"/>
    <property type="match status" value="1"/>
</dbReference>
<feature type="transmembrane region" description="Helical" evidence="13">
    <location>
        <begin position="203"/>
        <end position="222"/>
    </location>
</feature>
<evidence type="ECO:0000256" key="1">
    <source>
        <dbReference type="ARBA" id="ARBA00004651"/>
    </source>
</evidence>
<gene>
    <name evidence="15" type="ORF">GDO81_010599</name>
</gene>
<evidence type="ECO:0000256" key="2">
    <source>
        <dbReference type="ARBA" id="ARBA00022475"/>
    </source>
</evidence>
<dbReference type="Proteomes" id="UP000824782">
    <property type="component" value="Unassembled WGS sequence"/>
</dbReference>
<feature type="compositionally biased region" description="Basic and acidic residues" evidence="12">
    <location>
        <begin position="409"/>
        <end position="419"/>
    </location>
</feature>
<keyword evidence="9" id="KW-0325">Glycoprotein</keyword>
<reference evidence="15" key="1">
    <citation type="thesis" date="2020" institute="ProQuest LLC" country="789 East Eisenhower Parkway, Ann Arbor, MI, USA">
        <title>Comparative Genomics and Chromosome Evolution.</title>
        <authorList>
            <person name="Mudd A.B."/>
        </authorList>
    </citation>
    <scope>NUCLEOTIDE SEQUENCE</scope>
    <source>
        <strain evidence="15">237g6f4</strain>
        <tissue evidence="15">Blood</tissue>
    </source>
</reference>
<organism evidence="15 16">
    <name type="scientific">Engystomops pustulosus</name>
    <name type="common">Tungara frog</name>
    <name type="synonym">Physalaemus pustulosus</name>
    <dbReference type="NCBI Taxonomy" id="76066"/>
    <lineage>
        <taxon>Eukaryota</taxon>
        <taxon>Metazoa</taxon>
        <taxon>Chordata</taxon>
        <taxon>Craniata</taxon>
        <taxon>Vertebrata</taxon>
        <taxon>Euteleostomi</taxon>
        <taxon>Amphibia</taxon>
        <taxon>Batrachia</taxon>
        <taxon>Anura</taxon>
        <taxon>Neobatrachia</taxon>
        <taxon>Hyloidea</taxon>
        <taxon>Leptodactylidae</taxon>
        <taxon>Leiuperinae</taxon>
        <taxon>Engystomops</taxon>
    </lineage>
</organism>
<dbReference type="GO" id="GO:0004930">
    <property type="term" value="F:G protein-coupled receptor activity"/>
    <property type="evidence" value="ECO:0007669"/>
    <property type="project" value="UniProtKB-KW"/>
</dbReference>
<evidence type="ECO:0000256" key="10">
    <source>
        <dbReference type="ARBA" id="ARBA00023224"/>
    </source>
</evidence>
<evidence type="ECO:0000256" key="5">
    <source>
        <dbReference type="ARBA" id="ARBA00023040"/>
    </source>
</evidence>
<keyword evidence="2" id="KW-1003">Cell membrane</keyword>
<dbReference type="PANTHER" id="PTHR45695">
    <property type="entry name" value="LEUCOKININ RECEPTOR-RELATED"/>
    <property type="match status" value="1"/>
</dbReference>
<evidence type="ECO:0000313" key="16">
    <source>
        <dbReference type="Proteomes" id="UP000824782"/>
    </source>
</evidence>
<dbReference type="InterPro" id="IPR017452">
    <property type="entry name" value="GPCR_Rhodpsn_7TM"/>
</dbReference>
<evidence type="ECO:0000256" key="3">
    <source>
        <dbReference type="ARBA" id="ARBA00022692"/>
    </source>
</evidence>
<evidence type="ECO:0000256" key="7">
    <source>
        <dbReference type="ARBA" id="ARBA00023157"/>
    </source>
</evidence>
<dbReference type="PROSITE" id="PS50262">
    <property type="entry name" value="G_PROTEIN_RECEP_F1_2"/>
    <property type="match status" value="1"/>
</dbReference>
<evidence type="ECO:0000256" key="11">
    <source>
        <dbReference type="ARBA" id="ARBA00076555"/>
    </source>
</evidence>
<evidence type="ECO:0000256" key="9">
    <source>
        <dbReference type="ARBA" id="ARBA00023180"/>
    </source>
</evidence>
<keyword evidence="6 13" id="KW-0472">Membrane</keyword>
<comment type="caution">
    <text evidence="15">The sequence shown here is derived from an EMBL/GenBank/DDBJ whole genome shotgun (WGS) entry which is preliminary data.</text>
</comment>
<dbReference type="EMBL" id="WNYA01000004">
    <property type="protein sequence ID" value="KAG8578715.1"/>
    <property type="molecule type" value="Genomic_DNA"/>
</dbReference>
<accession>A0AAV7C223</accession>
<proteinExistence type="predicted"/>
<feature type="domain" description="G-protein coupled receptors family 1 profile" evidence="14">
    <location>
        <begin position="48"/>
        <end position="301"/>
    </location>
</feature>
<protein>
    <recommendedName>
        <fullName evidence="11">GPCR-2037</fullName>
    </recommendedName>
</protein>
<keyword evidence="4 13" id="KW-1133">Transmembrane helix</keyword>
<evidence type="ECO:0000256" key="6">
    <source>
        <dbReference type="ARBA" id="ARBA00023136"/>
    </source>
</evidence>
<keyword evidence="8" id="KW-0675">Receptor</keyword>
<name>A0AAV7C223_ENGPU</name>
<keyword evidence="7" id="KW-1015">Disulfide bond</keyword>
<dbReference type="SUPFAM" id="SSF81321">
    <property type="entry name" value="Family A G protein-coupled receptor-like"/>
    <property type="match status" value="1"/>
</dbReference>
<dbReference type="InterPro" id="IPR000276">
    <property type="entry name" value="GPCR_Rhodpsn"/>
</dbReference>
<dbReference type="PANTHER" id="PTHR45695:SF1">
    <property type="entry name" value="G-PROTEIN COUPLED RECEPTOR 151"/>
    <property type="match status" value="1"/>
</dbReference>
<feature type="compositionally biased region" description="Polar residues" evidence="12">
    <location>
        <begin position="366"/>
        <end position="378"/>
    </location>
</feature>
<evidence type="ECO:0000256" key="4">
    <source>
        <dbReference type="ARBA" id="ARBA00022989"/>
    </source>
</evidence>
<dbReference type="GO" id="GO:0005886">
    <property type="term" value="C:plasma membrane"/>
    <property type="evidence" value="ECO:0007669"/>
    <property type="project" value="UniProtKB-SubCell"/>
</dbReference>
<comment type="subcellular location">
    <subcellularLocation>
        <location evidence="1">Cell membrane</location>
        <topology evidence="1">Multi-pass membrane protein</topology>
    </subcellularLocation>
</comment>
<keyword evidence="10" id="KW-0807">Transducer</keyword>
<evidence type="ECO:0000259" key="14">
    <source>
        <dbReference type="PROSITE" id="PS50262"/>
    </source>
</evidence>
<dbReference type="CDD" id="cd15002">
    <property type="entry name" value="7tmA_GPR151"/>
    <property type="match status" value="1"/>
</dbReference>
<dbReference type="AlphaFoldDB" id="A0AAV7C223"/>
<feature type="transmembrane region" description="Helical" evidence="13">
    <location>
        <begin position="281"/>
        <end position="303"/>
    </location>
</feature>
<keyword evidence="16" id="KW-1185">Reference proteome</keyword>
<feature type="region of interest" description="Disordered" evidence="12">
    <location>
        <begin position="355"/>
        <end position="427"/>
    </location>
</feature>
<evidence type="ECO:0000256" key="13">
    <source>
        <dbReference type="SAM" id="Phobius"/>
    </source>
</evidence>
<feature type="transmembrane region" description="Helical" evidence="13">
    <location>
        <begin position="37"/>
        <end position="59"/>
    </location>
</feature>
<evidence type="ECO:0000313" key="15">
    <source>
        <dbReference type="EMBL" id="KAG8578715.1"/>
    </source>
</evidence>